<organism evidence="5 6">
    <name type="scientific">Dokdonella fugitiva</name>
    <dbReference type="NCBI Taxonomy" id="328517"/>
    <lineage>
        <taxon>Bacteria</taxon>
        <taxon>Pseudomonadati</taxon>
        <taxon>Pseudomonadota</taxon>
        <taxon>Gammaproteobacteria</taxon>
        <taxon>Lysobacterales</taxon>
        <taxon>Rhodanobacteraceae</taxon>
        <taxon>Dokdonella</taxon>
    </lineage>
</organism>
<dbReference type="EMBL" id="SLWQ01000001">
    <property type="protein sequence ID" value="TCO43285.1"/>
    <property type="molecule type" value="Genomic_DNA"/>
</dbReference>
<dbReference type="GO" id="GO:0008770">
    <property type="term" value="F:[acyl-carrier-protein] phosphodiesterase activity"/>
    <property type="evidence" value="ECO:0007669"/>
    <property type="project" value="InterPro"/>
</dbReference>
<dbReference type="PIRSF" id="PIRSF011489">
    <property type="entry name" value="DUF479"/>
    <property type="match status" value="1"/>
</dbReference>
<protein>
    <submittedName>
        <fullName evidence="5">Acyl carrier protein phosphodiesterase</fullName>
    </submittedName>
</protein>
<dbReference type="InterPro" id="IPR007431">
    <property type="entry name" value="ACP_PD"/>
</dbReference>
<dbReference type="PANTHER" id="PTHR38764:SF1">
    <property type="entry name" value="ACYL CARRIER PROTEIN PHOSPHODIESTERASE"/>
    <property type="match status" value="1"/>
</dbReference>
<evidence type="ECO:0000256" key="3">
    <source>
        <dbReference type="ARBA" id="ARBA00023098"/>
    </source>
</evidence>
<evidence type="ECO:0000313" key="5">
    <source>
        <dbReference type="EMBL" id="TCO43285.1"/>
    </source>
</evidence>
<keyword evidence="4" id="KW-0275">Fatty acid biosynthesis</keyword>
<comment type="caution">
    <text evidence="5">The sequence shown here is derived from an EMBL/GenBank/DDBJ whole genome shotgun (WGS) entry which is preliminary data.</text>
</comment>
<sequence length="197" mass="22161">MNLLAHALLAGADDDVRFGSLVGDFVRGAIDPALRVGVRAGIALHRSVDAYTDTHPRVVAARARFAPPFRRYAGILLDVWFDHLLARDWSRWAPVPLATYSREVRALLERRADEVPPRMRRFVEYLGRNDLPERYRERAMIADVFRGLSQRLSRDNPLAHAMPAIEAQADALEGDFAAFFPDLLAHAGRERARLGVP</sequence>
<dbReference type="PANTHER" id="PTHR38764">
    <property type="entry name" value="ACYL CARRIER PROTEIN PHOSPHODIESTERASE"/>
    <property type="match status" value="1"/>
</dbReference>
<evidence type="ECO:0000256" key="2">
    <source>
        <dbReference type="ARBA" id="ARBA00022801"/>
    </source>
</evidence>
<keyword evidence="3" id="KW-0443">Lipid metabolism</keyword>
<keyword evidence="1" id="KW-0444">Lipid biosynthesis</keyword>
<dbReference type="AlphaFoldDB" id="A0A4R2IKQ0"/>
<evidence type="ECO:0000256" key="4">
    <source>
        <dbReference type="ARBA" id="ARBA00023160"/>
    </source>
</evidence>
<proteinExistence type="predicted"/>
<gene>
    <name evidence="5" type="ORF">EV148_101707</name>
</gene>
<keyword evidence="6" id="KW-1185">Reference proteome</keyword>
<dbReference type="OrthoDB" id="8442777at2"/>
<evidence type="ECO:0000256" key="1">
    <source>
        <dbReference type="ARBA" id="ARBA00022516"/>
    </source>
</evidence>
<dbReference type="GO" id="GO:0006633">
    <property type="term" value="P:fatty acid biosynthetic process"/>
    <property type="evidence" value="ECO:0007669"/>
    <property type="project" value="UniProtKB-KW"/>
</dbReference>
<evidence type="ECO:0000313" key="6">
    <source>
        <dbReference type="Proteomes" id="UP000294862"/>
    </source>
</evidence>
<keyword evidence="2" id="KW-0378">Hydrolase</keyword>
<dbReference type="RefSeq" id="WP_131993489.1">
    <property type="nucleotide sequence ID" value="NZ_JACGXM010000002.1"/>
</dbReference>
<dbReference type="Proteomes" id="UP000294862">
    <property type="component" value="Unassembled WGS sequence"/>
</dbReference>
<keyword evidence="4" id="KW-0276">Fatty acid metabolism</keyword>
<accession>A0A4R2IKQ0</accession>
<name>A0A4R2IKQ0_9GAMM</name>
<reference evidence="5 6" key="1">
    <citation type="journal article" date="2015" name="Stand. Genomic Sci.">
        <title>Genomic Encyclopedia of Bacterial and Archaeal Type Strains, Phase III: the genomes of soil and plant-associated and newly described type strains.</title>
        <authorList>
            <person name="Whitman W.B."/>
            <person name="Woyke T."/>
            <person name="Klenk H.P."/>
            <person name="Zhou Y."/>
            <person name="Lilburn T.G."/>
            <person name="Beck B.J."/>
            <person name="De Vos P."/>
            <person name="Vandamme P."/>
            <person name="Eisen J.A."/>
            <person name="Garrity G."/>
            <person name="Hugenholtz P."/>
            <person name="Kyrpides N.C."/>
        </authorList>
    </citation>
    <scope>NUCLEOTIDE SEQUENCE [LARGE SCALE GENOMIC DNA]</scope>
    <source>
        <strain evidence="5 6">A3</strain>
    </source>
</reference>
<dbReference type="Pfam" id="PF04336">
    <property type="entry name" value="ACP_PD"/>
    <property type="match status" value="1"/>
</dbReference>